<name>A0ABT1LN23_9MICC</name>
<feature type="transmembrane region" description="Helical" evidence="7">
    <location>
        <begin position="105"/>
        <end position="125"/>
    </location>
</feature>
<accession>A0ABT1LN23</accession>
<feature type="domain" description="ABC transmembrane type-1" evidence="8">
    <location>
        <begin position="99"/>
        <end position="303"/>
    </location>
</feature>
<comment type="similarity">
    <text evidence="7">Belongs to the binding-protein-dependent transport system permease family.</text>
</comment>
<evidence type="ECO:0000313" key="9">
    <source>
        <dbReference type="EMBL" id="MCP8999844.1"/>
    </source>
</evidence>
<gene>
    <name evidence="9" type="ORF">NFC73_08885</name>
</gene>
<dbReference type="EMBL" id="JANCLV010000004">
    <property type="protein sequence ID" value="MCP8999844.1"/>
    <property type="molecule type" value="Genomic_DNA"/>
</dbReference>
<dbReference type="CDD" id="cd06261">
    <property type="entry name" value="TM_PBP2"/>
    <property type="match status" value="1"/>
</dbReference>
<evidence type="ECO:0000256" key="2">
    <source>
        <dbReference type="ARBA" id="ARBA00022448"/>
    </source>
</evidence>
<keyword evidence="2 7" id="KW-0813">Transport</keyword>
<dbReference type="InterPro" id="IPR000515">
    <property type="entry name" value="MetI-like"/>
</dbReference>
<proteinExistence type="inferred from homology"/>
<organism evidence="9 10">
    <name type="scientific">Pseudarthrobacter humi</name>
    <dbReference type="NCBI Taxonomy" id="2952523"/>
    <lineage>
        <taxon>Bacteria</taxon>
        <taxon>Bacillati</taxon>
        <taxon>Actinomycetota</taxon>
        <taxon>Actinomycetes</taxon>
        <taxon>Micrococcales</taxon>
        <taxon>Micrococcaceae</taxon>
        <taxon>Pseudarthrobacter</taxon>
    </lineage>
</organism>
<dbReference type="PROSITE" id="PS50928">
    <property type="entry name" value="ABC_TM1"/>
    <property type="match status" value="1"/>
</dbReference>
<evidence type="ECO:0000256" key="5">
    <source>
        <dbReference type="ARBA" id="ARBA00022989"/>
    </source>
</evidence>
<dbReference type="PANTHER" id="PTHR43163">
    <property type="entry name" value="DIPEPTIDE TRANSPORT SYSTEM PERMEASE PROTEIN DPPB-RELATED"/>
    <property type="match status" value="1"/>
</dbReference>
<dbReference type="Proteomes" id="UP001524318">
    <property type="component" value="Unassembled WGS sequence"/>
</dbReference>
<protein>
    <submittedName>
        <fullName evidence="9">ABC transporter permease</fullName>
    </submittedName>
</protein>
<evidence type="ECO:0000313" key="10">
    <source>
        <dbReference type="Proteomes" id="UP001524318"/>
    </source>
</evidence>
<evidence type="ECO:0000256" key="3">
    <source>
        <dbReference type="ARBA" id="ARBA00022475"/>
    </source>
</evidence>
<dbReference type="SUPFAM" id="SSF161098">
    <property type="entry name" value="MetI-like"/>
    <property type="match status" value="1"/>
</dbReference>
<dbReference type="Pfam" id="PF19300">
    <property type="entry name" value="BPD_transp_1_N"/>
    <property type="match status" value="1"/>
</dbReference>
<keyword evidence="5 7" id="KW-1133">Transmembrane helix</keyword>
<evidence type="ECO:0000259" key="8">
    <source>
        <dbReference type="PROSITE" id="PS50928"/>
    </source>
</evidence>
<comment type="caution">
    <text evidence="9">The sequence shown here is derived from an EMBL/GenBank/DDBJ whole genome shotgun (WGS) entry which is preliminary data.</text>
</comment>
<dbReference type="Pfam" id="PF00528">
    <property type="entry name" value="BPD_transp_1"/>
    <property type="match status" value="1"/>
</dbReference>
<evidence type="ECO:0000256" key="6">
    <source>
        <dbReference type="ARBA" id="ARBA00023136"/>
    </source>
</evidence>
<feature type="transmembrane region" description="Helical" evidence="7">
    <location>
        <begin position="137"/>
        <end position="160"/>
    </location>
</feature>
<evidence type="ECO:0000256" key="4">
    <source>
        <dbReference type="ARBA" id="ARBA00022692"/>
    </source>
</evidence>
<dbReference type="InterPro" id="IPR035906">
    <property type="entry name" value="MetI-like_sf"/>
</dbReference>
<feature type="transmembrane region" description="Helical" evidence="7">
    <location>
        <begin position="180"/>
        <end position="199"/>
    </location>
</feature>
<keyword evidence="6 7" id="KW-0472">Membrane</keyword>
<keyword evidence="4 7" id="KW-0812">Transmembrane</keyword>
<keyword evidence="3" id="KW-1003">Cell membrane</keyword>
<evidence type="ECO:0000256" key="7">
    <source>
        <dbReference type="RuleBase" id="RU363032"/>
    </source>
</evidence>
<dbReference type="RefSeq" id="WP_254749425.1">
    <property type="nucleotide sequence ID" value="NZ_JANCLV010000004.1"/>
</dbReference>
<reference evidence="9 10" key="1">
    <citation type="submission" date="2022-06" db="EMBL/GenBank/DDBJ databases">
        <title>Pseudarthrobacter sp. strain RMG13 Genome sequencing and assembly.</title>
        <authorList>
            <person name="Kim I."/>
        </authorList>
    </citation>
    <scope>NUCLEOTIDE SEQUENCE [LARGE SCALE GENOMIC DNA]</scope>
    <source>
        <strain evidence="9 10">RMG13</strain>
    </source>
</reference>
<comment type="subcellular location">
    <subcellularLocation>
        <location evidence="1 7">Cell membrane</location>
        <topology evidence="1 7">Multi-pass membrane protein</topology>
    </subcellularLocation>
</comment>
<dbReference type="Gene3D" id="1.10.3720.10">
    <property type="entry name" value="MetI-like"/>
    <property type="match status" value="1"/>
</dbReference>
<sequence>MLRFVLKRCLLGLFLAFIVLTLIFLSLHLVPGDPAEIILTGEGGGAASPEALAKVRSELGLDQSLWTQYVQYLSGIISGDLGSSFRDNSAVTAAVAERLPRTLELVAVAVLLALVVGIPLGSLAAKRGGVVDAAINLVTSTGISVPVYVIGTVFVLVFSLKLGWFPAGGYRPAEADLAGHLQRVLLPALALSFGIISVVSRMTRSAVLEVIGQDYVRTAKAIGLSGPTVFRKHVLRGSLNPVVTVVGLQVGTLLGSTVLVERIFNWPGLSGLLVESVLQRDYPVVQGIVIVISVIFILINIIVDISYGMLDPRVRTS</sequence>
<feature type="transmembrane region" description="Helical" evidence="7">
    <location>
        <begin position="241"/>
        <end position="264"/>
    </location>
</feature>
<feature type="transmembrane region" description="Helical" evidence="7">
    <location>
        <begin position="284"/>
        <end position="303"/>
    </location>
</feature>
<dbReference type="PANTHER" id="PTHR43163:SF6">
    <property type="entry name" value="DIPEPTIDE TRANSPORT SYSTEM PERMEASE PROTEIN DPPB-RELATED"/>
    <property type="match status" value="1"/>
</dbReference>
<evidence type="ECO:0000256" key="1">
    <source>
        <dbReference type="ARBA" id="ARBA00004651"/>
    </source>
</evidence>
<dbReference type="InterPro" id="IPR045621">
    <property type="entry name" value="BPD_transp_1_N"/>
</dbReference>
<keyword evidence="10" id="KW-1185">Reference proteome</keyword>